<dbReference type="AlphaFoldDB" id="A0A3S0JJH0"/>
<reference evidence="2 3" key="1">
    <citation type="submission" date="2018-12" db="EMBL/GenBank/DDBJ databases">
        <authorList>
            <person name="Kartti S."/>
            <person name="Manni A."/>
            <person name="Chemao El Fihri M.W."/>
            <person name="Laamarti M."/>
            <person name="Temsamani L."/>
            <person name="El Jamali J.E."/>
            <person name="Ouadghiri M."/>
            <person name="Ibrahimi A."/>
            <person name="Filati-Maltouf A."/>
        </authorList>
    </citation>
    <scope>NUCLEOTIDE SEQUENCE [LARGE SCALE GENOMIC DNA]</scope>
    <source>
        <strain evidence="2 3">MDMC339</strain>
    </source>
</reference>
<evidence type="ECO:0000256" key="1">
    <source>
        <dbReference type="SAM" id="MobiDB-lite"/>
    </source>
</evidence>
<sequence length="100" mass="10679">MHSTCVGGGLGPGCRPAPAEAPAAGRQDQHQKLAIRGMAGWVRLRGTLQVRPCKLGRRIHAAHAPATGPTPPSTVSRCCWWVLTVGRHAALGRCRPWSTR</sequence>
<gene>
    <name evidence="2" type="ORF">EKL94_09565</name>
</gene>
<name>A0A3S0JJH0_STEMA</name>
<dbReference type="EMBL" id="RXLZ01000023">
    <property type="protein sequence ID" value="RTQ89478.1"/>
    <property type="molecule type" value="Genomic_DNA"/>
</dbReference>
<dbReference type="Proteomes" id="UP000271705">
    <property type="component" value="Unassembled WGS sequence"/>
</dbReference>
<proteinExistence type="predicted"/>
<organism evidence="2 3">
    <name type="scientific">Stenotrophomonas maltophilia</name>
    <name type="common">Pseudomonas maltophilia</name>
    <name type="synonym">Xanthomonas maltophilia</name>
    <dbReference type="NCBI Taxonomy" id="40324"/>
    <lineage>
        <taxon>Bacteria</taxon>
        <taxon>Pseudomonadati</taxon>
        <taxon>Pseudomonadota</taxon>
        <taxon>Gammaproteobacteria</taxon>
        <taxon>Lysobacterales</taxon>
        <taxon>Lysobacteraceae</taxon>
        <taxon>Stenotrophomonas</taxon>
        <taxon>Stenotrophomonas maltophilia group</taxon>
    </lineage>
</organism>
<feature type="compositionally biased region" description="Gly residues" evidence="1">
    <location>
        <begin position="1"/>
        <end position="12"/>
    </location>
</feature>
<comment type="caution">
    <text evidence="2">The sequence shown here is derived from an EMBL/GenBank/DDBJ whole genome shotgun (WGS) entry which is preliminary data.</text>
</comment>
<protein>
    <submittedName>
        <fullName evidence="2">Uncharacterized protein</fullName>
    </submittedName>
</protein>
<accession>A0A3S0JJH0</accession>
<evidence type="ECO:0000313" key="3">
    <source>
        <dbReference type="Proteomes" id="UP000271705"/>
    </source>
</evidence>
<feature type="region of interest" description="Disordered" evidence="1">
    <location>
        <begin position="1"/>
        <end position="30"/>
    </location>
</feature>
<evidence type="ECO:0000313" key="2">
    <source>
        <dbReference type="EMBL" id="RTQ89478.1"/>
    </source>
</evidence>